<evidence type="ECO:0000256" key="1">
    <source>
        <dbReference type="ARBA" id="ARBA00001958"/>
    </source>
</evidence>
<dbReference type="InterPro" id="IPR004619">
    <property type="entry name" value="Type_III_PanK"/>
</dbReference>
<comment type="similarity">
    <text evidence="11">Belongs to the type III pantothenate kinase family.</text>
</comment>
<keyword evidence="5 13" id="KW-0808">Transferase</keyword>
<dbReference type="GO" id="GO:0015937">
    <property type="term" value="P:coenzyme A biosynthetic process"/>
    <property type="evidence" value="ECO:0007669"/>
    <property type="project" value="UniProtKB-KW"/>
</dbReference>
<evidence type="ECO:0000256" key="6">
    <source>
        <dbReference type="ARBA" id="ARBA00022741"/>
    </source>
</evidence>
<evidence type="ECO:0000256" key="2">
    <source>
        <dbReference type="ARBA" id="ARBA00004496"/>
    </source>
</evidence>
<evidence type="ECO:0000256" key="7">
    <source>
        <dbReference type="ARBA" id="ARBA00022777"/>
    </source>
</evidence>
<reference evidence="13" key="1">
    <citation type="submission" date="2016-10" db="EMBL/GenBank/DDBJ databases">
        <authorList>
            <person name="de Groot N.N."/>
        </authorList>
    </citation>
    <scope>NUCLEOTIDE SEQUENCE</scope>
</reference>
<keyword evidence="8" id="KW-0067">ATP-binding</keyword>
<gene>
    <name evidence="13" type="ORF">MNB_SV-5-1450</name>
</gene>
<dbReference type="Gene3D" id="3.30.420.40">
    <property type="match status" value="2"/>
</dbReference>
<evidence type="ECO:0000313" key="13">
    <source>
        <dbReference type="EMBL" id="SFZ98777.1"/>
    </source>
</evidence>
<comment type="subunit">
    <text evidence="3">Homodimer.</text>
</comment>
<proteinExistence type="inferred from homology"/>
<keyword evidence="4" id="KW-0963">Cytoplasm</keyword>
<protein>
    <recommendedName>
        <fullName evidence="12">Type III pantothenate kinase</fullName>
    </recommendedName>
</protein>
<evidence type="ECO:0000256" key="3">
    <source>
        <dbReference type="ARBA" id="ARBA00011738"/>
    </source>
</evidence>
<dbReference type="GO" id="GO:0005737">
    <property type="term" value="C:cytoplasm"/>
    <property type="evidence" value="ECO:0007669"/>
    <property type="project" value="UniProtKB-SubCell"/>
</dbReference>
<dbReference type="NCBIfam" id="TIGR00671">
    <property type="entry name" value="baf"/>
    <property type="match status" value="1"/>
</dbReference>
<organism evidence="13">
    <name type="scientific">hydrothermal vent metagenome</name>
    <dbReference type="NCBI Taxonomy" id="652676"/>
    <lineage>
        <taxon>unclassified sequences</taxon>
        <taxon>metagenomes</taxon>
        <taxon>ecological metagenomes</taxon>
    </lineage>
</organism>
<dbReference type="GO" id="GO:0004594">
    <property type="term" value="F:pantothenate kinase activity"/>
    <property type="evidence" value="ECO:0007669"/>
    <property type="project" value="InterPro"/>
</dbReference>
<dbReference type="InterPro" id="IPR043129">
    <property type="entry name" value="ATPase_NBD"/>
</dbReference>
<evidence type="ECO:0000256" key="10">
    <source>
        <dbReference type="ARBA" id="ARBA00022993"/>
    </source>
</evidence>
<dbReference type="PANTHER" id="PTHR34265:SF1">
    <property type="entry name" value="TYPE III PANTOTHENATE KINASE"/>
    <property type="match status" value="1"/>
</dbReference>
<sequence>MESLAGKQVEMLLADIGNTHFHIYDSNQIEHLSYDDAIEKYKNRELYYISVKHQLTDKIKNIKQWKNISSLISIECSYETMGIDRKALCLSYENGIFIDAGTAITVDIVEEGIYRGGYIFPGIKAMLQTYKSISPALDVELNKEISLDNLPSTTKDGISYGIIASIKALIDKHSDGKTIYVTGGDGKFISNFFPNSIYDELLIFKGIKNAIKKIDVK</sequence>
<comment type="cofactor">
    <cofactor evidence="1">
        <name>K(+)</name>
        <dbReference type="ChEBI" id="CHEBI:29103"/>
    </cofactor>
</comment>
<keyword evidence="9" id="KW-0630">Potassium</keyword>
<dbReference type="Pfam" id="PF03309">
    <property type="entry name" value="Pan_kinase"/>
    <property type="match status" value="1"/>
</dbReference>
<comment type="subcellular location">
    <subcellularLocation>
        <location evidence="2">Cytoplasm</location>
    </subcellularLocation>
</comment>
<dbReference type="HAMAP" id="MF_01274">
    <property type="entry name" value="Pantothen_kinase_3"/>
    <property type="match status" value="1"/>
</dbReference>
<evidence type="ECO:0000256" key="8">
    <source>
        <dbReference type="ARBA" id="ARBA00022840"/>
    </source>
</evidence>
<evidence type="ECO:0000256" key="12">
    <source>
        <dbReference type="ARBA" id="ARBA00040883"/>
    </source>
</evidence>
<evidence type="ECO:0000256" key="4">
    <source>
        <dbReference type="ARBA" id="ARBA00022490"/>
    </source>
</evidence>
<dbReference type="NCBIfam" id="NF009872">
    <property type="entry name" value="PRK13333.1"/>
    <property type="match status" value="1"/>
</dbReference>
<dbReference type="SUPFAM" id="SSF53067">
    <property type="entry name" value="Actin-like ATPase domain"/>
    <property type="match status" value="2"/>
</dbReference>
<name>A0A1W1EFD5_9ZZZZ</name>
<dbReference type="EMBL" id="FPKX01000060">
    <property type="protein sequence ID" value="SFZ98777.1"/>
    <property type="molecule type" value="Genomic_DNA"/>
</dbReference>
<keyword evidence="10" id="KW-0173">Coenzyme A biosynthesis</keyword>
<dbReference type="CDD" id="cd24015">
    <property type="entry name" value="ASKHA_NBD_PanK-III"/>
    <property type="match status" value="1"/>
</dbReference>
<dbReference type="GO" id="GO:0005524">
    <property type="term" value="F:ATP binding"/>
    <property type="evidence" value="ECO:0007669"/>
    <property type="project" value="UniProtKB-KW"/>
</dbReference>
<evidence type="ECO:0000256" key="5">
    <source>
        <dbReference type="ARBA" id="ARBA00022679"/>
    </source>
</evidence>
<evidence type="ECO:0000256" key="9">
    <source>
        <dbReference type="ARBA" id="ARBA00022958"/>
    </source>
</evidence>
<dbReference type="PANTHER" id="PTHR34265">
    <property type="entry name" value="TYPE III PANTOTHENATE KINASE"/>
    <property type="match status" value="1"/>
</dbReference>
<dbReference type="AlphaFoldDB" id="A0A1W1EFD5"/>
<keyword evidence="7 13" id="KW-0418">Kinase</keyword>
<keyword evidence="6" id="KW-0547">Nucleotide-binding</keyword>
<evidence type="ECO:0000256" key="11">
    <source>
        <dbReference type="ARBA" id="ARBA00038036"/>
    </source>
</evidence>
<accession>A0A1W1EFD5</accession>